<evidence type="ECO:0000256" key="1">
    <source>
        <dbReference type="ARBA" id="ARBA00006315"/>
    </source>
</evidence>
<dbReference type="Gene3D" id="3.40.830.10">
    <property type="entry name" value="LigB-like"/>
    <property type="match status" value="1"/>
</dbReference>
<evidence type="ECO:0008006" key="4">
    <source>
        <dbReference type="Google" id="ProtNLM"/>
    </source>
</evidence>
<dbReference type="VEuPathDB" id="FungiDB:TRICI_006879"/>
<dbReference type="PANTHER" id="PTHR11060:SF0">
    <property type="entry name" value="PROTEIN MEMO1"/>
    <property type="match status" value="1"/>
</dbReference>
<accession>A0A6A1LPU6</accession>
<evidence type="ECO:0000313" key="3">
    <source>
        <dbReference type="Proteomes" id="UP000761534"/>
    </source>
</evidence>
<comment type="caution">
    <text evidence="2">The sequence shown here is derived from an EMBL/GenBank/DDBJ whole genome shotgun (WGS) entry which is preliminary data.</text>
</comment>
<dbReference type="OrthoDB" id="417112at2759"/>
<dbReference type="PANTHER" id="PTHR11060">
    <property type="entry name" value="PROTEIN MEMO1"/>
    <property type="match status" value="1"/>
</dbReference>
<dbReference type="CDD" id="cd07361">
    <property type="entry name" value="MEMO_like"/>
    <property type="match status" value="1"/>
</dbReference>
<dbReference type="AlphaFoldDB" id="A0A6A1LPU6"/>
<proteinExistence type="inferred from homology"/>
<dbReference type="Pfam" id="PF01875">
    <property type="entry name" value="Memo"/>
    <property type="match status" value="1"/>
</dbReference>
<dbReference type="NCBIfam" id="TIGR04336">
    <property type="entry name" value="AmmeMemoSam_B"/>
    <property type="match status" value="1"/>
</dbReference>
<sequence>MESGIFNRMSARVDEEEHSFEMHMPFLYKVCQQQNQPVPPIVPILIGSSSTKYEEQLASVLAPYFKSKENAFVISTDFCHWGDRFDYMVYTQTPDCSDLKNLTRANLNPKVPIHQSIEFLDRLGMKTASTGSYKMFNQYLKDTDNTICGRRPLAALLRTVELTKEQAGIPADDEYGRLKWVGYAQSSRLTDPSRSSVSYASGFAVA</sequence>
<dbReference type="Proteomes" id="UP000761534">
    <property type="component" value="Unassembled WGS sequence"/>
</dbReference>
<evidence type="ECO:0000313" key="2">
    <source>
        <dbReference type="EMBL" id="KAA8896474.1"/>
    </source>
</evidence>
<comment type="similarity">
    <text evidence="1">Belongs to the MEMO1 family.</text>
</comment>
<dbReference type="EMBL" id="SWFS01000579">
    <property type="protein sequence ID" value="KAA8896474.1"/>
    <property type="molecule type" value="Genomic_DNA"/>
</dbReference>
<protein>
    <recommendedName>
        <fullName evidence="4">AmmeMemoRadiSam system protein B</fullName>
    </recommendedName>
</protein>
<name>A0A6A1LPU6_9ASCO</name>
<reference evidence="2" key="1">
    <citation type="journal article" date="2019" name="G3 (Bethesda)">
        <title>Genome Assemblies of Two Rare Opportunistic Yeast Pathogens: Diutina rugosa (syn. Candida rugosa) and Trichomonascus ciferrii (syn. Candida ciferrii).</title>
        <authorList>
            <person name="Mixao V."/>
            <person name="Saus E."/>
            <person name="Hansen A.P."/>
            <person name="Lass-Florl C."/>
            <person name="Gabaldon T."/>
        </authorList>
    </citation>
    <scope>NUCLEOTIDE SEQUENCE</scope>
    <source>
        <strain evidence="2">CBS 4856</strain>
    </source>
</reference>
<organism evidence="2 3">
    <name type="scientific">Trichomonascus ciferrii</name>
    <dbReference type="NCBI Taxonomy" id="44093"/>
    <lineage>
        <taxon>Eukaryota</taxon>
        <taxon>Fungi</taxon>
        <taxon>Dikarya</taxon>
        <taxon>Ascomycota</taxon>
        <taxon>Saccharomycotina</taxon>
        <taxon>Dipodascomycetes</taxon>
        <taxon>Dipodascales</taxon>
        <taxon>Trichomonascaceae</taxon>
        <taxon>Trichomonascus</taxon>
        <taxon>Trichomonascus ciferrii complex</taxon>
    </lineage>
</organism>
<keyword evidence="3" id="KW-1185">Reference proteome</keyword>
<dbReference type="InterPro" id="IPR002737">
    <property type="entry name" value="MEMO1_fam"/>
</dbReference>
<gene>
    <name evidence="2" type="ORF">TRICI_006879</name>
</gene>